<accession>A0AAN8M8D7</accession>
<evidence type="ECO:0000313" key="2">
    <source>
        <dbReference type="EMBL" id="KAK6326053.1"/>
    </source>
</evidence>
<keyword evidence="3" id="KW-1185">Reference proteome</keyword>
<sequence length="102" mass="11506">MRDGPSTCQNTSNDCLDYPSLTLSLPPLPERGDEEEERGSVYGLATPTSKEQSSGRESEEWSQWQGEFRGQIRALQYWLKSMEMRLPPLDHTALCSSLLQGI</sequence>
<dbReference type="EMBL" id="JAGTTL010000002">
    <property type="protein sequence ID" value="KAK6326053.1"/>
    <property type="molecule type" value="Genomic_DNA"/>
</dbReference>
<evidence type="ECO:0000256" key="1">
    <source>
        <dbReference type="SAM" id="MobiDB-lite"/>
    </source>
</evidence>
<evidence type="ECO:0000313" key="3">
    <source>
        <dbReference type="Proteomes" id="UP001356427"/>
    </source>
</evidence>
<organism evidence="2 3">
    <name type="scientific">Coregonus suidteri</name>
    <dbReference type="NCBI Taxonomy" id="861788"/>
    <lineage>
        <taxon>Eukaryota</taxon>
        <taxon>Metazoa</taxon>
        <taxon>Chordata</taxon>
        <taxon>Craniata</taxon>
        <taxon>Vertebrata</taxon>
        <taxon>Euteleostomi</taxon>
        <taxon>Actinopterygii</taxon>
        <taxon>Neopterygii</taxon>
        <taxon>Teleostei</taxon>
        <taxon>Protacanthopterygii</taxon>
        <taxon>Salmoniformes</taxon>
        <taxon>Salmonidae</taxon>
        <taxon>Coregoninae</taxon>
        <taxon>Coregonus</taxon>
    </lineage>
</organism>
<protein>
    <submittedName>
        <fullName evidence="2">Uncharacterized protein</fullName>
    </submittedName>
</protein>
<feature type="region of interest" description="Disordered" evidence="1">
    <location>
        <begin position="1"/>
        <end position="63"/>
    </location>
</feature>
<dbReference type="AlphaFoldDB" id="A0AAN8M8D7"/>
<proteinExistence type="predicted"/>
<gene>
    <name evidence="2" type="ORF">J4Q44_G00016970</name>
</gene>
<reference evidence="2 3" key="1">
    <citation type="submission" date="2021-04" db="EMBL/GenBank/DDBJ databases">
        <authorList>
            <person name="De Guttry C."/>
            <person name="Zahm M."/>
            <person name="Klopp C."/>
            <person name="Cabau C."/>
            <person name="Louis A."/>
            <person name="Berthelot C."/>
            <person name="Parey E."/>
            <person name="Roest Crollius H."/>
            <person name="Montfort J."/>
            <person name="Robinson-Rechavi M."/>
            <person name="Bucao C."/>
            <person name="Bouchez O."/>
            <person name="Gislard M."/>
            <person name="Lluch J."/>
            <person name="Milhes M."/>
            <person name="Lampietro C."/>
            <person name="Lopez Roques C."/>
            <person name="Donnadieu C."/>
            <person name="Braasch I."/>
            <person name="Desvignes T."/>
            <person name="Postlethwait J."/>
            <person name="Bobe J."/>
            <person name="Wedekind C."/>
            <person name="Guiguen Y."/>
        </authorList>
    </citation>
    <scope>NUCLEOTIDE SEQUENCE [LARGE SCALE GENOMIC DNA]</scope>
    <source>
        <strain evidence="2">Cs_M1</strain>
        <tissue evidence="2">Blood</tissue>
    </source>
</reference>
<dbReference type="Proteomes" id="UP001356427">
    <property type="component" value="Unassembled WGS sequence"/>
</dbReference>
<feature type="compositionally biased region" description="Polar residues" evidence="1">
    <location>
        <begin position="1"/>
        <end position="14"/>
    </location>
</feature>
<name>A0AAN8M8D7_9TELE</name>
<comment type="caution">
    <text evidence="2">The sequence shown here is derived from an EMBL/GenBank/DDBJ whole genome shotgun (WGS) entry which is preliminary data.</text>
</comment>